<accession>A0A8H7D345</accession>
<dbReference type="AlphaFoldDB" id="A0A8H7D345"/>
<reference evidence="2" key="1">
    <citation type="submission" date="2020-05" db="EMBL/GenBank/DDBJ databases">
        <title>Mycena genomes resolve the evolution of fungal bioluminescence.</title>
        <authorList>
            <person name="Tsai I.J."/>
        </authorList>
    </citation>
    <scope>NUCLEOTIDE SEQUENCE</scope>
    <source>
        <strain evidence="2">160909Yilan</strain>
    </source>
</reference>
<keyword evidence="3" id="KW-1185">Reference proteome</keyword>
<protein>
    <submittedName>
        <fullName evidence="2">Uncharacterized protein</fullName>
    </submittedName>
</protein>
<organism evidence="2 3">
    <name type="scientific">Mycena sanguinolenta</name>
    <dbReference type="NCBI Taxonomy" id="230812"/>
    <lineage>
        <taxon>Eukaryota</taxon>
        <taxon>Fungi</taxon>
        <taxon>Dikarya</taxon>
        <taxon>Basidiomycota</taxon>
        <taxon>Agaricomycotina</taxon>
        <taxon>Agaricomycetes</taxon>
        <taxon>Agaricomycetidae</taxon>
        <taxon>Agaricales</taxon>
        <taxon>Marasmiineae</taxon>
        <taxon>Mycenaceae</taxon>
        <taxon>Mycena</taxon>
    </lineage>
</organism>
<dbReference type="OrthoDB" id="3010165at2759"/>
<feature type="compositionally biased region" description="Polar residues" evidence="1">
    <location>
        <begin position="18"/>
        <end position="34"/>
    </location>
</feature>
<dbReference type="EMBL" id="JACAZH010000010">
    <property type="protein sequence ID" value="KAF7357266.1"/>
    <property type="molecule type" value="Genomic_DNA"/>
</dbReference>
<feature type="compositionally biased region" description="Gly residues" evidence="1">
    <location>
        <begin position="346"/>
        <end position="365"/>
    </location>
</feature>
<dbReference type="Proteomes" id="UP000623467">
    <property type="component" value="Unassembled WGS sequence"/>
</dbReference>
<feature type="region of interest" description="Disordered" evidence="1">
    <location>
        <begin position="322"/>
        <end position="374"/>
    </location>
</feature>
<evidence type="ECO:0000313" key="3">
    <source>
        <dbReference type="Proteomes" id="UP000623467"/>
    </source>
</evidence>
<proteinExistence type="predicted"/>
<evidence type="ECO:0000256" key="1">
    <source>
        <dbReference type="SAM" id="MobiDB-lite"/>
    </source>
</evidence>
<sequence>MASSASIMQRARARAAKEQQSQASTPAPGTSRSSSPPPMDGIDSPNPFALSMPPRRVAQNTSAEMIIMKSAGERALKSRKLNDNSQADYRRFLETPHPLEREAIHHLAVLEVRELLQDNIEQRQQNWQPSKDLSKIIKKNIRALLVMPNVQYYGGSLAQTIIDAMRKSGTPGLPEDDSDIRDYLGHLLSVDKNTIKTTMKDERNIAHATAKILSSFSLSQSVQPTLSLYYRFALIRTELKKNHTNDVFWTEVDKVLDEYNKDGSTHFVLCMKENFSDDVDEYGDPAKTDIKLFTEPLTNKAPKWLKHIHDLAPKVRRLDGVKSRKWRRTEVDEEEDEPVDGDGSGEEPGNGDGDGDGNSNGNGDGNGDENGDGE</sequence>
<feature type="region of interest" description="Disordered" evidence="1">
    <location>
        <begin position="1"/>
        <end position="53"/>
    </location>
</feature>
<gene>
    <name evidence="2" type="ORF">MSAN_01321800</name>
</gene>
<feature type="compositionally biased region" description="Acidic residues" evidence="1">
    <location>
        <begin position="331"/>
        <end position="345"/>
    </location>
</feature>
<comment type="caution">
    <text evidence="2">The sequence shown here is derived from an EMBL/GenBank/DDBJ whole genome shotgun (WGS) entry which is preliminary data.</text>
</comment>
<evidence type="ECO:0000313" key="2">
    <source>
        <dbReference type="EMBL" id="KAF7357266.1"/>
    </source>
</evidence>
<name>A0A8H7D345_9AGAR</name>